<accession>A0A653F2W7</accession>
<protein>
    <submittedName>
        <fullName evidence="2">Uncharacterized protein</fullName>
    </submittedName>
</protein>
<proteinExistence type="predicted"/>
<evidence type="ECO:0000256" key="1">
    <source>
        <dbReference type="SAM" id="Phobius"/>
    </source>
</evidence>
<keyword evidence="1" id="KW-1133">Transmembrane helix</keyword>
<sequence>MGFWQTFKDFKPSTRFLLVVSLVIGVLFCAALWATDQNIDVKFASYDLKRPSFLQDYGHMWLNSHAYITNISAGFTGFLIGVPVAAVILATFTIDREDKAASDRVQALTRVAWNQYRDAILDLCGEDRISALEQKAQRIQEIHNETIVQFQEYDAHDNPRTEKDSANLIAFTKQQIPLWDKAFEDLEATFGSNYDLQLRWFAILRDWNTLDQFVRLQRLERGLNPPWFERELDSYLQQHMTADKYPMQEFFGVHEGVPKTDNSRKQTMWASYKSLLEIADQSHENLHMHLVLRTNLYFPNTPVKEYMGVVEHTVSSMRALANTIGAVEHSGWP</sequence>
<gene>
    <name evidence="2" type="ORF">BIN_B_05403</name>
</gene>
<organism evidence="2">
    <name type="scientific">Mycobacterium riyadhense</name>
    <dbReference type="NCBI Taxonomy" id="486698"/>
    <lineage>
        <taxon>Bacteria</taxon>
        <taxon>Bacillati</taxon>
        <taxon>Actinomycetota</taxon>
        <taxon>Actinomycetes</taxon>
        <taxon>Mycobacteriales</taxon>
        <taxon>Mycobacteriaceae</taxon>
        <taxon>Mycobacterium</taxon>
    </lineage>
</organism>
<dbReference type="RefSeq" id="WP_204802412.1">
    <property type="nucleotide sequence ID" value="NZ_CAJMWL010000001.1"/>
</dbReference>
<feature type="transmembrane region" description="Helical" evidence="1">
    <location>
        <begin position="16"/>
        <end position="35"/>
    </location>
</feature>
<feature type="transmembrane region" description="Helical" evidence="1">
    <location>
        <begin position="67"/>
        <end position="94"/>
    </location>
</feature>
<evidence type="ECO:0000313" key="2">
    <source>
        <dbReference type="EMBL" id="VTP04095.1"/>
    </source>
</evidence>
<dbReference type="EMBL" id="LR589185">
    <property type="protein sequence ID" value="VTP04095.1"/>
    <property type="molecule type" value="Genomic_DNA"/>
</dbReference>
<name>A0A653F2W7_9MYCO</name>
<keyword evidence="1" id="KW-0812">Transmembrane</keyword>
<dbReference type="AlphaFoldDB" id="A0A653F2W7"/>
<keyword evidence="1" id="KW-0472">Membrane</keyword>
<reference evidence="2" key="1">
    <citation type="submission" date="2019-05" db="EMBL/GenBank/DDBJ databases">
        <authorList>
            <person name="Naeem R."/>
            <person name="Antony C."/>
            <person name="Guan Q."/>
        </authorList>
    </citation>
    <scope>NUCLEOTIDE SEQUENCE</scope>
    <source>
        <strain evidence="2">2</strain>
    </source>
</reference>